<comment type="similarity">
    <text evidence="7">Belongs to the binding-protein-dependent transport system permease family.</text>
</comment>
<feature type="transmembrane region" description="Helical" evidence="7">
    <location>
        <begin position="311"/>
        <end position="334"/>
    </location>
</feature>
<reference evidence="10" key="1">
    <citation type="journal article" date="2019" name="Int. J. Syst. Evol. Microbiol.">
        <title>The Global Catalogue of Microorganisms (GCM) 10K type strain sequencing project: providing services to taxonomists for standard genome sequencing and annotation.</title>
        <authorList>
            <consortium name="The Broad Institute Genomics Platform"/>
            <consortium name="The Broad Institute Genome Sequencing Center for Infectious Disease"/>
            <person name="Wu L."/>
            <person name="Ma J."/>
        </authorList>
    </citation>
    <scope>NUCLEOTIDE SEQUENCE [LARGE SCALE GENOMIC DNA]</scope>
    <source>
        <strain evidence="10">JCM 31037</strain>
    </source>
</reference>
<name>A0ABW3YN43_9ACTN</name>
<proteinExistence type="inferred from homology"/>
<protein>
    <submittedName>
        <fullName evidence="9">ABC transporter permease</fullName>
    </submittedName>
</protein>
<dbReference type="InterPro" id="IPR050366">
    <property type="entry name" value="BP-dependent_transpt_permease"/>
</dbReference>
<evidence type="ECO:0000313" key="9">
    <source>
        <dbReference type="EMBL" id="MFD1325011.1"/>
    </source>
</evidence>
<evidence type="ECO:0000256" key="1">
    <source>
        <dbReference type="ARBA" id="ARBA00004651"/>
    </source>
</evidence>
<dbReference type="PANTHER" id="PTHR43386:SF1">
    <property type="entry name" value="D,D-DIPEPTIDE TRANSPORT SYSTEM PERMEASE PROTEIN DDPC-RELATED"/>
    <property type="match status" value="1"/>
</dbReference>
<comment type="caution">
    <text evidence="9">The sequence shown here is derived from an EMBL/GenBank/DDBJ whole genome shotgun (WGS) entry which is preliminary data.</text>
</comment>
<keyword evidence="2 7" id="KW-0813">Transport</keyword>
<evidence type="ECO:0000256" key="3">
    <source>
        <dbReference type="ARBA" id="ARBA00022475"/>
    </source>
</evidence>
<feature type="transmembrane region" description="Helical" evidence="7">
    <location>
        <begin position="205"/>
        <end position="224"/>
    </location>
</feature>
<feature type="transmembrane region" description="Helical" evidence="7">
    <location>
        <begin position="56"/>
        <end position="76"/>
    </location>
</feature>
<feature type="transmembrane region" description="Helical" evidence="7">
    <location>
        <begin position="255"/>
        <end position="275"/>
    </location>
</feature>
<keyword evidence="6 7" id="KW-0472">Membrane</keyword>
<dbReference type="InterPro" id="IPR000515">
    <property type="entry name" value="MetI-like"/>
</dbReference>
<evidence type="ECO:0000256" key="5">
    <source>
        <dbReference type="ARBA" id="ARBA00022989"/>
    </source>
</evidence>
<keyword evidence="10" id="KW-1185">Reference proteome</keyword>
<dbReference type="PANTHER" id="PTHR43386">
    <property type="entry name" value="OLIGOPEPTIDE TRANSPORT SYSTEM PERMEASE PROTEIN APPC"/>
    <property type="match status" value="1"/>
</dbReference>
<feature type="transmembrane region" description="Helical" evidence="7">
    <location>
        <begin position="133"/>
        <end position="157"/>
    </location>
</feature>
<dbReference type="InterPro" id="IPR035906">
    <property type="entry name" value="MetI-like_sf"/>
</dbReference>
<dbReference type="PROSITE" id="PS50928">
    <property type="entry name" value="ABC_TM1"/>
    <property type="match status" value="1"/>
</dbReference>
<dbReference type="Pfam" id="PF00528">
    <property type="entry name" value="BPD_transp_1"/>
    <property type="match status" value="1"/>
</dbReference>
<feature type="transmembrane region" description="Helical" evidence="7">
    <location>
        <begin position="164"/>
        <end position="185"/>
    </location>
</feature>
<sequence length="344" mass="36482">MSLSPVEGVALAEVESGGGVPGGGEPGGVAAGKSQGIVGRSPGQLAWARLRRDRTAVISGAILILFLVVALAAPLIEMMYGVGPNERAGEKLDGHGMPLGYLGGISGEHWFGLEPHTGRDIFIRLIYGLRTSLFIAFAAAIVTAAIGIVTGTIAGYLRGWVDAVISWITDLTLAMPFLIIALAVMPTMALRFYGDRGEVSLTFQVATLIGVFAVFGWTGTARLVRGQVIALREREFVEAARANGAGLGHMLFRQILPNIWAPILVSFSLAVPSYVTSEAALSFLGIGLSDESASFGRMIFRSLDYLQTDPAYVFFPGVAIFALVFAFNLFGDALRDALDPKSSR</sequence>
<dbReference type="InterPro" id="IPR025966">
    <property type="entry name" value="OppC_N"/>
</dbReference>
<evidence type="ECO:0000256" key="7">
    <source>
        <dbReference type="RuleBase" id="RU363032"/>
    </source>
</evidence>
<dbReference type="SUPFAM" id="SSF161098">
    <property type="entry name" value="MetI-like"/>
    <property type="match status" value="1"/>
</dbReference>
<evidence type="ECO:0000256" key="2">
    <source>
        <dbReference type="ARBA" id="ARBA00022448"/>
    </source>
</evidence>
<dbReference type="EMBL" id="JBHTMP010000064">
    <property type="protein sequence ID" value="MFD1325011.1"/>
    <property type="molecule type" value="Genomic_DNA"/>
</dbReference>
<keyword evidence="3" id="KW-1003">Cell membrane</keyword>
<dbReference type="CDD" id="cd06261">
    <property type="entry name" value="TM_PBP2"/>
    <property type="match status" value="1"/>
</dbReference>
<evidence type="ECO:0000259" key="8">
    <source>
        <dbReference type="PROSITE" id="PS50928"/>
    </source>
</evidence>
<keyword evidence="4 7" id="KW-0812">Transmembrane</keyword>
<evidence type="ECO:0000256" key="4">
    <source>
        <dbReference type="ARBA" id="ARBA00022692"/>
    </source>
</evidence>
<evidence type="ECO:0000256" key="6">
    <source>
        <dbReference type="ARBA" id="ARBA00023136"/>
    </source>
</evidence>
<dbReference type="Pfam" id="PF12911">
    <property type="entry name" value="OppC_N"/>
    <property type="match status" value="1"/>
</dbReference>
<dbReference type="Proteomes" id="UP001597260">
    <property type="component" value="Unassembled WGS sequence"/>
</dbReference>
<evidence type="ECO:0000313" key="10">
    <source>
        <dbReference type="Proteomes" id="UP001597260"/>
    </source>
</evidence>
<accession>A0ABW3YN43</accession>
<feature type="domain" description="ABC transmembrane type-1" evidence="8">
    <location>
        <begin position="129"/>
        <end position="331"/>
    </location>
</feature>
<keyword evidence="5 7" id="KW-1133">Transmembrane helix</keyword>
<dbReference type="RefSeq" id="WP_377576591.1">
    <property type="nucleotide sequence ID" value="NZ_JBHTMP010000064.1"/>
</dbReference>
<gene>
    <name evidence="9" type="ORF">ACFQ4H_28395</name>
</gene>
<dbReference type="Gene3D" id="1.10.3720.10">
    <property type="entry name" value="MetI-like"/>
    <property type="match status" value="1"/>
</dbReference>
<organism evidence="9 10">
    <name type="scientific">Micromonospora sonneratiae</name>
    <dbReference type="NCBI Taxonomy" id="1184706"/>
    <lineage>
        <taxon>Bacteria</taxon>
        <taxon>Bacillati</taxon>
        <taxon>Actinomycetota</taxon>
        <taxon>Actinomycetes</taxon>
        <taxon>Micromonosporales</taxon>
        <taxon>Micromonosporaceae</taxon>
        <taxon>Micromonospora</taxon>
    </lineage>
</organism>
<comment type="subcellular location">
    <subcellularLocation>
        <location evidence="1 7">Cell membrane</location>
        <topology evidence="1 7">Multi-pass membrane protein</topology>
    </subcellularLocation>
</comment>